<dbReference type="EMBL" id="JAEMNV010000007">
    <property type="protein sequence ID" value="MBJ8341479.1"/>
    <property type="molecule type" value="Genomic_DNA"/>
</dbReference>
<dbReference type="Gene3D" id="3.30.70.1060">
    <property type="entry name" value="Dimeric alpha+beta barrel"/>
    <property type="match status" value="1"/>
</dbReference>
<dbReference type="Proteomes" id="UP000655868">
    <property type="component" value="Unassembled WGS sequence"/>
</dbReference>
<name>A0A934NUE6_9NOCA</name>
<gene>
    <name evidence="3" type="ORF">JGU71_21555</name>
</gene>
<evidence type="ECO:0000259" key="2">
    <source>
        <dbReference type="Pfam" id="PF03795"/>
    </source>
</evidence>
<proteinExistence type="inferred from homology"/>
<feature type="domain" description="YCII-related" evidence="2">
    <location>
        <begin position="4"/>
        <end position="85"/>
    </location>
</feature>
<protein>
    <recommendedName>
        <fullName evidence="2">YCII-related domain-containing protein</fullName>
    </recommendedName>
</protein>
<dbReference type="Pfam" id="PF03795">
    <property type="entry name" value="YCII"/>
    <property type="match status" value="1"/>
</dbReference>
<dbReference type="PANTHER" id="PTHR37828">
    <property type="entry name" value="GSR2449 PROTEIN"/>
    <property type="match status" value="1"/>
</dbReference>
<dbReference type="PANTHER" id="PTHR37828:SF1">
    <property type="entry name" value="YCII-RELATED DOMAIN-CONTAINING PROTEIN"/>
    <property type="match status" value="1"/>
</dbReference>
<reference evidence="3" key="1">
    <citation type="submission" date="2020-12" db="EMBL/GenBank/DDBJ databases">
        <title>Antrihabitans popcorni sp. nov. and Antrihabitans auranticaus sp. nov., isolated from a larva cave.</title>
        <authorList>
            <person name="Lee S.D."/>
            <person name="Kim I.S."/>
        </authorList>
    </citation>
    <scope>NUCLEOTIDE SEQUENCE</scope>
    <source>
        <strain evidence="3">YC3-6</strain>
    </source>
</reference>
<dbReference type="AlphaFoldDB" id="A0A934NUE6"/>
<sequence length="94" mass="10163">MPLFAVEYTYSDATVAGRDEHRPSHREWLGRQVDDGFVVSSGPYVDGSGALILVSAVDRAAVDARLAEDPFATAELIDAVRVTEWLPVMGVLST</sequence>
<dbReference type="InterPro" id="IPR005545">
    <property type="entry name" value="YCII"/>
</dbReference>
<evidence type="ECO:0000313" key="3">
    <source>
        <dbReference type="EMBL" id="MBJ8341479.1"/>
    </source>
</evidence>
<comment type="caution">
    <text evidence="3">The sequence shown here is derived from an EMBL/GenBank/DDBJ whole genome shotgun (WGS) entry which is preliminary data.</text>
</comment>
<dbReference type="SUPFAM" id="SSF54909">
    <property type="entry name" value="Dimeric alpha+beta barrel"/>
    <property type="match status" value="1"/>
</dbReference>
<accession>A0A934NUE6</accession>
<comment type="similarity">
    <text evidence="1">Belongs to the YciI family.</text>
</comment>
<organism evidence="3 4">
    <name type="scientific">Antrihabitans stalagmiti</name>
    <dbReference type="NCBI Taxonomy" id="2799499"/>
    <lineage>
        <taxon>Bacteria</taxon>
        <taxon>Bacillati</taxon>
        <taxon>Actinomycetota</taxon>
        <taxon>Actinomycetes</taxon>
        <taxon>Mycobacteriales</taxon>
        <taxon>Nocardiaceae</taxon>
        <taxon>Antrihabitans</taxon>
    </lineage>
</organism>
<keyword evidence="4" id="KW-1185">Reference proteome</keyword>
<evidence type="ECO:0000256" key="1">
    <source>
        <dbReference type="ARBA" id="ARBA00007689"/>
    </source>
</evidence>
<dbReference type="RefSeq" id="WP_199706541.1">
    <property type="nucleotide sequence ID" value="NZ_JAEMNV010000007.1"/>
</dbReference>
<evidence type="ECO:0000313" key="4">
    <source>
        <dbReference type="Proteomes" id="UP000655868"/>
    </source>
</evidence>
<dbReference type="InterPro" id="IPR011008">
    <property type="entry name" value="Dimeric_a/b-barrel"/>
</dbReference>